<dbReference type="Proteomes" id="UP000054498">
    <property type="component" value="Unassembled WGS sequence"/>
</dbReference>
<dbReference type="InterPro" id="IPR013525">
    <property type="entry name" value="ABC2_TM"/>
</dbReference>
<proteinExistence type="inferred from homology"/>
<dbReference type="SMART" id="SM00382">
    <property type="entry name" value="AAA"/>
    <property type="match status" value="1"/>
</dbReference>
<dbReference type="AlphaFoldDB" id="A0A0D2NTA4"/>
<feature type="domain" description="ABC transporter" evidence="11">
    <location>
        <begin position="646"/>
        <end position="893"/>
    </location>
</feature>
<evidence type="ECO:0000313" key="13">
    <source>
        <dbReference type="Proteomes" id="UP000054498"/>
    </source>
</evidence>
<dbReference type="CDD" id="cd03263">
    <property type="entry name" value="ABC_subfamily_A"/>
    <property type="match status" value="1"/>
</dbReference>
<evidence type="ECO:0000313" key="12">
    <source>
        <dbReference type="EMBL" id="KIZ07431.1"/>
    </source>
</evidence>
<feature type="compositionally biased region" description="Gly residues" evidence="9">
    <location>
        <begin position="606"/>
        <end position="617"/>
    </location>
</feature>
<evidence type="ECO:0000256" key="4">
    <source>
        <dbReference type="ARBA" id="ARBA00022692"/>
    </source>
</evidence>
<gene>
    <name evidence="12" type="ORF">MNEG_0528</name>
</gene>
<feature type="region of interest" description="Disordered" evidence="9">
    <location>
        <begin position="1057"/>
        <end position="1086"/>
    </location>
</feature>
<dbReference type="GO" id="GO:0140359">
    <property type="term" value="F:ABC-type transporter activity"/>
    <property type="evidence" value="ECO:0007669"/>
    <property type="project" value="InterPro"/>
</dbReference>
<feature type="compositionally biased region" description="Gly residues" evidence="9">
    <location>
        <begin position="1120"/>
        <end position="1132"/>
    </location>
</feature>
<evidence type="ECO:0000256" key="6">
    <source>
        <dbReference type="ARBA" id="ARBA00022840"/>
    </source>
</evidence>
<dbReference type="GeneID" id="25726646"/>
<dbReference type="Pfam" id="PF12698">
    <property type="entry name" value="ABC2_membrane_3"/>
    <property type="match status" value="1"/>
</dbReference>
<keyword evidence="6" id="KW-0067">ATP-binding</keyword>
<evidence type="ECO:0000256" key="8">
    <source>
        <dbReference type="ARBA" id="ARBA00023136"/>
    </source>
</evidence>
<dbReference type="Pfam" id="PF00005">
    <property type="entry name" value="ABC_tran"/>
    <property type="match status" value="1"/>
</dbReference>
<dbReference type="SUPFAM" id="SSF52540">
    <property type="entry name" value="P-loop containing nucleoside triphosphate hydrolases"/>
    <property type="match status" value="1"/>
</dbReference>
<keyword evidence="4 10" id="KW-0812">Transmembrane</keyword>
<feature type="transmembrane region" description="Helical" evidence="10">
    <location>
        <begin position="353"/>
        <end position="374"/>
    </location>
</feature>
<feature type="region of interest" description="Disordered" evidence="9">
    <location>
        <begin position="582"/>
        <end position="624"/>
    </location>
</feature>
<keyword evidence="7 10" id="KW-1133">Transmembrane helix</keyword>
<dbReference type="GO" id="GO:0016020">
    <property type="term" value="C:membrane"/>
    <property type="evidence" value="ECO:0007669"/>
    <property type="project" value="UniProtKB-SubCell"/>
</dbReference>
<feature type="transmembrane region" description="Helical" evidence="10">
    <location>
        <begin position="323"/>
        <end position="346"/>
    </location>
</feature>
<feature type="transmembrane region" description="Helical" evidence="10">
    <location>
        <begin position="285"/>
        <end position="311"/>
    </location>
</feature>
<evidence type="ECO:0000256" key="10">
    <source>
        <dbReference type="SAM" id="Phobius"/>
    </source>
</evidence>
<comment type="subcellular location">
    <subcellularLocation>
        <location evidence="1">Membrane</location>
        <topology evidence="1">Multi-pass membrane protein</topology>
    </subcellularLocation>
</comment>
<dbReference type="PANTHER" id="PTHR19229">
    <property type="entry name" value="ATP-BINDING CASSETTE TRANSPORTER SUBFAMILY A ABCA"/>
    <property type="match status" value="1"/>
</dbReference>
<dbReference type="FunFam" id="3.40.50.300:FF:000665">
    <property type="entry name" value="ABC transporter A family member 2"/>
    <property type="match status" value="1"/>
</dbReference>
<dbReference type="GO" id="GO:0005524">
    <property type="term" value="F:ATP binding"/>
    <property type="evidence" value="ECO:0007669"/>
    <property type="project" value="UniProtKB-KW"/>
</dbReference>
<dbReference type="GO" id="GO:0005319">
    <property type="term" value="F:lipid transporter activity"/>
    <property type="evidence" value="ECO:0007669"/>
    <property type="project" value="TreeGrafter"/>
</dbReference>
<keyword evidence="3" id="KW-0813">Transport</keyword>
<dbReference type="GO" id="GO:0016887">
    <property type="term" value="F:ATP hydrolysis activity"/>
    <property type="evidence" value="ECO:0007669"/>
    <property type="project" value="InterPro"/>
</dbReference>
<evidence type="ECO:0000256" key="2">
    <source>
        <dbReference type="ARBA" id="ARBA00008526"/>
    </source>
</evidence>
<keyword evidence="13" id="KW-1185">Reference proteome</keyword>
<dbReference type="InterPro" id="IPR017871">
    <property type="entry name" value="ABC_transporter-like_CS"/>
</dbReference>
<dbReference type="RefSeq" id="XP_013906450.1">
    <property type="nucleotide sequence ID" value="XM_014050996.1"/>
</dbReference>
<keyword evidence="5" id="KW-0547">Nucleotide-binding</keyword>
<name>A0A0D2NTA4_9CHLO</name>
<evidence type="ECO:0000259" key="11">
    <source>
        <dbReference type="PROSITE" id="PS50893"/>
    </source>
</evidence>
<dbReference type="InterPro" id="IPR003439">
    <property type="entry name" value="ABC_transporter-like_ATP-bd"/>
</dbReference>
<accession>A0A0D2NTA4</accession>
<dbReference type="PROSITE" id="PS50893">
    <property type="entry name" value="ABC_TRANSPORTER_2"/>
    <property type="match status" value="1"/>
</dbReference>
<reference evidence="12 13" key="1">
    <citation type="journal article" date="2013" name="BMC Genomics">
        <title>Reconstruction of the lipid metabolism for the microalga Monoraphidium neglectum from its genome sequence reveals characteristics suitable for biofuel production.</title>
        <authorList>
            <person name="Bogen C."/>
            <person name="Al-Dilaimi A."/>
            <person name="Albersmeier A."/>
            <person name="Wichmann J."/>
            <person name="Grundmann M."/>
            <person name="Rupp O."/>
            <person name="Lauersen K.J."/>
            <person name="Blifernez-Klassen O."/>
            <person name="Kalinowski J."/>
            <person name="Goesmann A."/>
            <person name="Mussgnug J.H."/>
            <person name="Kruse O."/>
        </authorList>
    </citation>
    <scope>NUCLEOTIDE SEQUENCE [LARGE SCALE GENOMIC DNA]</scope>
    <source>
        <strain evidence="12 13">SAG 48.87</strain>
    </source>
</reference>
<sequence>MASKRGLEMQLDVLFSYRFPQQLAVLLYKNVLVAWRSRRSTVLRFLAPMLFLVLALVMQIALDASLAAEGRYRPITTGVRQDLSTIPDCNSDIYIHDRPCVTLIYTPSTNPVVQQIIQRIRTNNSPEIPAHKVLGFPDRAAAEAYMGAYRDTVLGAVHFLEAPGGGLQYLLQSNSNAKTFKSFVQDPQVFWQSPVMSAVSRELARQALLDEGRAGDADSLAWSPLLVRFPHPEMTTLSFTGRVIAPCIFAACMFGAVTQMAQIVSEKDSGLRQAMRTMGLMDSSYWASWVLFDLAFGTLLTLAILFSGMILRFRFFLVNDFGLLFALFWLFLAAISGFTYFVTAFIGKPQAAVYAGFIVFLAGWTFQGIVTYGLPYTPSFFYESSPVKRVYHRAIYWLFSLMPWNPLVKAILDMASATNTDVMPGIRWAERDSYCTATPPGEHDGYDPATTWRDFACVFPVGQCLVALALQFLCYTALAVWLDNVLPNALGVSRSPLFFLHRAFWRPRPAEQGEALARLVAEGEARAAALKMSAKANTRLSVAGGPDEDEDVGEESARLKLSLGSKLNGALKAEQSEWLGLGKGRPGGGAAAARGVRRRSSASGAGSSGGGGGGGGAPHDAAHQRQWQVIREHVPSSNLDYAVEVFGLQKVFRLSWWAKNMPRWLGGSPAGRDFWAIKDSWFGIEQGSLFCLLGPNGAGKTTTINCLTGALPPTAGDALVHGESLCGEGGLDRVRSLMGVCPQFDVLWNELSGVEHLTIYGHIKGLKFSEVPLHAADLLEKVKLTYAGSVRSGSYSGGMKRRLSVAMALLGDPKIVYLDEPTTGMDPISRRYVWDIIQEAKAGRAIVLTTHSMEEADILGDRIAIMARGRLKAIGSSIRLKQKYGAGYTLAVSVQHPAAGDNSLEALAARAEGVRDFFLARLGLLPFDEGRAHLHYLVPREQEARLGAVLVELERQRGAMGVSDVQLSLTSLEEVFLTIARKAELAAAEAHGTTTVEVPLPDGGVLHVALGQDQGVNPADGRVYAIKWAQDDAGRLVVLDVLPLGAQAPGVGIPGLDGTGAAARRPSGAGLRRRGHAPGGVRRTSSLSQMLSAGIEMLLGGKASPASLGHGSAHSSSGGCANGLGSSGGPAGGARAWPRNSSGGGAAAELGERGYRISGAGPGPQAGLPPIPGRGAPGHAPRSHW</sequence>
<feature type="transmembrane region" description="Helical" evidence="10">
    <location>
        <begin position="42"/>
        <end position="62"/>
    </location>
</feature>
<feature type="region of interest" description="Disordered" evidence="9">
    <location>
        <begin position="1105"/>
        <end position="1185"/>
    </location>
</feature>
<dbReference type="InterPro" id="IPR003593">
    <property type="entry name" value="AAA+_ATPase"/>
</dbReference>
<dbReference type="Gene3D" id="3.40.50.300">
    <property type="entry name" value="P-loop containing nucleotide triphosphate hydrolases"/>
    <property type="match status" value="1"/>
</dbReference>
<organism evidence="12 13">
    <name type="scientific">Monoraphidium neglectum</name>
    <dbReference type="NCBI Taxonomy" id="145388"/>
    <lineage>
        <taxon>Eukaryota</taxon>
        <taxon>Viridiplantae</taxon>
        <taxon>Chlorophyta</taxon>
        <taxon>core chlorophytes</taxon>
        <taxon>Chlorophyceae</taxon>
        <taxon>CS clade</taxon>
        <taxon>Sphaeropleales</taxon>
        <taxon>Selenastraceae</taxon>
        <taxon>Monoraphidium</taxon>
    </lineage>
</organism>
<dbReference type="InterPro" id="IPR027417">
    <property type="entry name" value="P-loop_NTPase"/>
</dbReference>
<dbReference type="KEGG" id="mng:MNEG_0528"/>
<dbReference type="InterPro" id="IPR026082">
    <property type="entry name" value="ABCA"/>
</dbReference>
<dbReference type="PANTHER" id="PTHR19229:SF205">
    <property type="entry name" value="ABC TRANSPORTER A FAMILY MEMBER 1-RELATED"/>
    <property type="match status" value="1"/>
</dbReference>
<protein>
    <recommendedName>
        <fullName evidence="11">ABC transporter domain-containing protein</fullName>
    </recommendedName>
</protein>
<evidence type="ECO:0000256" key="1">
    <source>
        <dbReference type="ARBA" id="ARBA00004141"/>
    </source>
</evidence>
<feature type="compositionally biased region" description="Low complexity" evidence="9">
    <location>
        <begin position="1105"/>
        <end position="1119"/>
    </location>
</feature>
<dbReference type="OrthoDB" id="10255969at2759"/>
<evidence type="ECO:0000256" key="5">
    <source>
        <dbReference type="ARBA" id="ARBA00022741"/>
    </source>
</evidence>
<evidence type="ECO:0000256" key="7">
    <source>
        <dbReference type="ARBA" id="ARBA00022989"/>
    </source>
</evidence>
<dbReference type="EMBL" id="KK100262">
    <property type="protein sequence ID" value="KIZ07431.1"/>
    <property type="molecule type" value="Genomic_DNA"/>
</dbReference>
<dbReference type="PROSITE" id="PS00211">
    <property type="entry name" value="ABC_TRANSPORTER_1"/>
    <property type="match status" value="1"/>
</dbReference>
<keyword evidence="8 10" id="KW-0472">Membrane</keyword>
<comment type="similarity">
    <text evidence="2">Belongs to the ABC transporter superfamily. ABCA family. CPR flippase (TC 3.A.1.211) subfamily.</text>
</comment>
<feature type="transmembrane region" description="Helical" evidence="10">
    <location>
        <begin position="243"/>
        <end position="264"/>
    </location>
</feature>
<evidence type="ECO:0000256" key="9">
    <source>
        <dbReference type="SAM" id="MobiDB-lite"/>
    </source>
</evidence>
<evidence type="ECO:0000256" key="3">
    <source>
        <dbReference type="ARBA" id="ARBA00022448"/>
    </source>
</evidence>